<dbReference type="InterPro" id="IPR009875">
    <property type="entry name" value="PilZ_domain"/>
</dbReference>
<protein>
    <recommendedName>
        <fullName evidence="1">PilZ domain-containing protein</fullName>
    </recommendedName>
</protein>
<gene>
    <name evidence="2" type="ORF">Rmf_40170</name>
</gene>
<evidence type="ECO:0000313" key="2">
    <source>
        <dbReference type="EMBL" id="BDG74088.1"/>
    </source>
</evidence>
<feature type="domain" description="PilZ" evidence="1">
    <location>
        <begin position="72"/>
        <end position="159"/>
    </location>
</feature>
<dbReference type="EMBL" id="AP025637">
    <property type="protein sequence ID" value="BDG74088.1"/>
    <property type="molecule type" value="Genomic_DNA"/>
</dbReference>
<name>A0ABM7Y7R4_9PROT</name>
<evidence type="ECO:0000313" key="3">
    <source>
        <dbReference type="Proteomes" id="UP000831327"/>
    </source>
</evidence>
<dbReference type="Pfam" id="PF07238">
    <property type="entry name" value="PilZ"/>
    <property type="match status" value="1"/>
</dbReference>
<dbReference type="SUPFAM" id="SSF141371">
    <property type="entry name" value="PilZ domain-like"/>
    <property type="match status" value="1"/>
</dbReference>
<organism evidence="2 3">
    <name type="scientific">Roseomonas fluvialis</name>
    <dbReference type="NCBI Taxonomy" id="1750527"/>
    <lineage>
        <taxon>Bacteria</taxon>
        <taxon>Pseudomonadati</taxon>
        <taxon>Pseudomonadota</taxon>
        <taxon>Alphaproteobacteria</taxon>
        <taxon>Acetobacterales</taxon>
        <taxon>Roseomonadaceae</taxon>
        <taxon>Roseomonas</taxon>
    </lineage>
</organism>
<dbReference type="RefSeq" id="WP_341482826.1">
    <property type="nucleotide sequence ID" value="NZ_AP025637.1"/>
</dbReference>
<keyword evidence="3" id="KW-1185">Reference proteome</keyword>
<dbReference type="Proteomes" id="UP000831327">
    <property type="component" value="Chromosome"/>
</dbReference>
<dbReference type="Gene3D" id="2.40.10.220">
    <property type="entry name" value="predicted glycosyltransferase like domains"/>
    <property type="match status" value="1"/>
</dbReference>
<accession>A0ABM7Y7R4</accession>
<sequence length="162" mass="16196">MLGDASVSAEMTMIPALLLVLLAFAGGCAACAQSIAAAAAEPIRAVLCATGSAATVHGETAGWLNRSGRVPDRRQTAREPMSCGARLEVAGRAWAVNLLDLSEAGAGIQAPSDIVGVGAEGRLVIDTAVLPVQVVSVGPARLSVVFGPLSAHATATIGKILS</sequence>
<reference evidence="2 3" key="1">
    <citation type="journal article" date="2016" name="Microbes Environ.">
        <title>Phylogenetically diverse aerobic anoxygenic phototrophic bacteria isolated from epilithic biofilms in Tama river, Japan.</title>
        <authorList>
            <person name="Hirose S."/>
            <person name="Matsuura K."/>
            <person name="Haruta S."/>
        </authorList>
    </citation>
    <scope>NUCLEOTIDE SEQUENCE [LARGE SCALE GENOMIC DNA]</scope>
    <source>
        <strain evidence="2 3">S08</strain>
    </source>
</reference>
<proteinExistence type="predicted"/>
<evidence type="ECO:0000259" key="1">
    <source>
        <dbReference type="Pfam" id="PF07238"/>
    </source>
</evidence>